<dbReference type="PANTHER" id="PTHR10513:SF35">
    <property type="entry name" value="DEOXYADENOSINE KINASE"/>
    <property type="match status" value="1"/>
</dbReference>
<feature type="domain" description="Deoxynucleoside kinase" evidence="3">
    <location>
        <begin position="3"/>
        <end position="166"/>
    </location>
</feature>
<keyword evidence="5" id="KW-1185">Reference proteome</keyword>
<keyword evidence="2" id="KW-0067">ATP-binding</keyword>
<dbReference type="OrthoDB" id="3199600at2"/>
<keyword evidence="2" id="KW-0547">Nucleotide-binding</keyword>
<proteinExistence type="predicted"/>
<evidence type="ECO:0000313" key="4">
    <source>
        <dbReference type="EMBL" id="RFS46403.1"/>
    </source>
</evidence>
<dbReference type="GO" id="GO:0005737">
    <property type="term" value="C:cytoplasm"/>
    <property type="evidence" value="ECO:0007669"/>
    <property type="project" value="TreeGrafter"/>
</dbReference>
<evidence type="ECO:0000259" key="3">
    <source>
        <dbReference type="Pfam" id="PF01712"/>
    </source>
</evidence>
<sequence>MFIAITGPTGVGKTTLATRLAARLDATLMLDPFADNPYLPQLYAEAERAPDDLALKVELTFIALRVAQLRQIEMITRAGGRVVADWSMVQQRIFAAETLPAADAGRVAQTCGIWSTDSPSPDVVIGLTAPPSTLLHRVKQRGRDMETAVSEADLAALNEAFQRAFTPHVIHRDGSTFDALNDADLDELIAQLTGSEKP</sequence>
<evidence type="ECO:0000313" key="5">
    <source>
        <dbReference type="Proteomes" id="UP000262621"/>
    </source>
</evidence>
<evidence type="ECO:0000256" key="2">
    <source>
        <dbReference type="PIRSR" id="PIRSR000705-3"/>
    </source>
</evidence>
<comment type="caution">
    <text evidence="4">The sequence shown here is derived from an EMBL/GenBank/DDBJ whole genome shotgun (WGS) entry which is preliminary data.</text>
</comment>
<dbReference type="PANTHER" id="PTHR10513">
    <property type="entry name" value="DEOXYNUCLEOSIDE KINASE"/>
    <property type="match status" value="1"/>
</dbReference>
<dbReference type="PIRSF" id="PIRSF000705">
    <property type="entry name" value="DNK"/>
    <property type="match status" value="1"/>
</dbReference>
<dbReference type="AlphaFoldDB" id="A0A372G0A1"/>
<feature type="binding site" evidence="2">
    <location>
        <begin position="137"/>
        <end position="141"/>
    </location>
    <ligand>
        <name>ATP</name>
        <dbReference type="ChEBI" id="CHEBI:30616"/>
    </ligand>
</feature>
<gene>
    <name evidence="4" type="ORF">D0Q02_11585</name>
</gene>
<dbReference type="Proteomes" id="UP000262621">
    <property type="component" value="Unassembled WGS sequence"/>
</dbReference>
<dbReference type="InterPro" id="IPR031314">
    <property type="entry name" value="DNK_dom"/>
</dbReference>
<dbReference type="InterPro" id="IPR027417">
    <property type="entry name" value="P-loop_NTPase"/>
</dbReference>
<dbReference type="RefSeq" id="WP_117227975.1">
    <property type="nucleotide sequence ID" value="NZ_CP061725.1"/>
</dbReference>
<name>A0A372G0A1_9ACTN</name>
<accession>A0A372G0A1</accession>
<dbReference type="Gene3D" id="3.40.50.300">
    <property type="entry name" value="P-loop containing nucleotide triphosphate hydrolases"/>
    <property type="match status" value="1"/>
</dbReference>
<evidence type="ECO:0000256" key="1">
    <source>
        <dbReference type="PIRSR" id="PIRSR000705-1"/>
    </source>
</evidence>
<dbReference type="EMBL" id="QVFU01000009">
    <property type="protein sequence ID" value="RFS46403.1"/>
    <property type="molecule type" value="Genomic_DNA"/>
</dbReference>
<dbReference type="Pfam" id="PF01712">
    <property type="entry name" value="dNK"/>
    <property type="match status" value="1"/>
</dbReference>
<reference evidence="4 5" key="1">
    <citation type="submission" date="2018-08" db="EMBL/GenBank/DDBJ databases">
        <title>Verrucosispora craniellae sp. nov., isolated from a marine sponge in the South China Sea.</title>
        <authorList>
            <person name="Li L."/>
            <person name="Lin H.W."/>
        </authorList>
    </citation>
    <scope>NUCLEOTIDE SEQUENCE [LARGE SCALE GENOMIC DNA]</scope>
    <source>
        <strain evidence="4 5">LHW63014</strain>
    </source>
</reference>
<organism evidence="4 5">
    <name type="scientific">Micromonospora craniellae</name>
    <dbReference type="NCBI Taxonomy" id="2294034"/>
    <lineage>
        <taxon>Bacteria</taxon>
        <taxon>Bacillati</taxon>
        <taxon>Actinomycetota</taxon>
        <taxon>Actinomycetes</taxon>
        <taxon>Micromonosporales</taxon>
        <taxon>Micromonosporaceae</taxon>
        <taxon>Micromonospora</taxon>
    </lineage>
</organism>
<dbReference type="InterPro" id="IPR002624">
    <property type="entry name" value="DCK/DGK"/>
</dbReference>
<dbReference type="SUPFAM" id="SSF52540">
    <property type="entry name" value="P-loop containing nucleoside triphosphate hydrolases"/>
    <property type="match status" value="1"/>
</dbReference>
<feature type="binding site" evidence="2">
    <location>
        <begin position="7"/>
        <end position="15"/>
    </location>
    <ligand>
        <name>ATP</name>
        <dbReference type="ChEBI" id="CHEBI:30616"/>
    </ligand>
</feature>
<feature type="active site" description="Proton acceptor" evidence="1">
    <location>
        <position position="85"/>
    </location>
</feature>
<protein>
    <recommendedName>
        <fullName evidence="3">Deoxynucleoside kinase domain-containing protein</fullName>
    </recommendedName>
</protein>
<dbReference type="InterPro" id="IPR050566">
    <property type="entry name" value="Deoxyribonucleoside_kinase"/>
</dbReference>
<dbReference type="GO" id="GO:0019136">
    <property type="term" value="F:deoxynucleoside kinase activity"/>
    <property type="evidence" value="ECO:0007669"/>
    <property type="project" value="InterPro"/>
</dbReference>
<dbReference type="GO" id="GO:0005524">
    <property type="term" value="F:ATP binding"/>
    <property type="evidence" value="ECO:0007669"/>
    <property type="project" value="UniProtKB-KW"/>
</dbReference>